<name>A0ABU6WB14_9FABA</name>
<reference evidence="1 2" key="1">
    <citation type="journal article" date="2023" name="Plants (Basel)">
        <title>Bridging the Gap: Combining Genomics and Transcriptomics Approaches to Understand Stylosanthes scabra, an Orphan Legume from the Brazilian Caatinga.</title>
        <authorList>
            <person name="Ferreira-Neto J.R.C."/>
            <person name="da Silva M.D."/>
            <person name="Binneck E."/>
            <person name="de Melo N.F."/>
            <person name="da Silva R.H."/>
            <person name="de Melo A.L.T.M."/>
            <person name="Pandolfi V."/>
            <person name="Bustamante F.O."/>
            <person name="Brasileiro-Vidal A.C."/>
            <person name="Benko-Iseppon A.M."/>
        </authorList>
    </citation>
    <scope>NUCLEOTIDE SEQUENCE [LARGE SCALE GENOMIC DNA]</scope>
    <source>
        <tissue evidence="1">Leaves</tissue>
    </source>
</reference>
<evidence type="ECO:0008006" key="3">
    <source>
        <dbReference type="Google" id="ProtNLM"/>
    </source>
</evidence>
<keyword evidence="2" id="KW-1185">Reference proteome</keyword>
<dbReference type="EMBL" id="JASCZI010181336">
    <property type="protein sequence ID" value="MED6182098.1"/>
    <property type="molecule type" value="Genomic_DNA"/>
</dbReference>
<dbReference type="Proteomes" id="UP001341840">
    <property type="component" value="Unassembled WGS sequence"/>
</dbReference>
<accession>A0ABU6WB14</accession>
<evidence type="ECO:0000313" key="1">
    <source>
        <dbReference type="EMBL" id="MED6182098.1"/>
    </source>
</evidence>
<organism evidence="1 2">
    <name type="scientific">Stylosanthes scabra</name>
    <dbReference type="NCBI Taxonomy" id="79078"/>
    <lineage>
        <taxon>Eukaryota</taxon>
        <taxon>Viridiplantae</taxon>
        <taxon>Streptophyta</taxon>
        <taxon>Embryophyta</taxon>
        <taxon>Tracheophyta</taxon>
        <taxon>Spermatophyta</taxon>
        <taxon>Magnoliopsida</taxon>
        <taxon>eudicotyledons</taxon>
        <taxon>Gunneridae</taxon>
        <taxon>Pentapetalae</taxon>
        <taxon>rosids</taxon>
        <taxon>fabids</taxon>
        <taxon>Fabales</taxon>
        <taxon>Fabaceae</taxon>
        <taxon>Papilionoideae</taxon>
        <taxon>50 kb inversion clade</taxon>
        <taxon>dalbergioids sensu lato</taxon>
        <taxon>Dalbergieae</taxon>
        <taxon>Pterocarpus clade</taxon>
        <taxon>Stylosanthes</taxon>
    </lineage>
</organism>
<evidence type="ECO:0000313" key="2">
    <source>
        <dbReference type="Proteomes" id="UP001341840"/>
    </source>
</evidence>
<sequence>MRLRVARFSSRTVFSDFCFRRKSSSRNFASPSFSSPFPLIFEKEPSLKGLALAETSRGFGSNLVLFSSGLQEYGLRRSNRVPFLGTDYGISRFVPLKWIGLALTKYRFYRTWVTVRPVGSTKSCRPKANPATSDIRLTVQERTRKKARYLKALNDPPVDAVCLIIALLTGDEILTFIGCSTWGTFLLHVLVLEHGRFGLGPRHLTGANHTGVYP</sequence>
<protein>
    <recommendedName>
        <fullName evidence="3">Transmembrane protein</fullName>
    </recommendedName>
</protein>
<proteinExistence type="predicted"/>
<comment type="caution">
    <text evidence="1">The sequence shown here is derived from an EMBL/GenBank/DDBJ whole genome shotgun (WGS) entry which is preliminary data.</text>
</comment>
<gene>
    <name evidence="1" type="ORF">PIB30_025477</name>
</gene>